<dbReference type="RefSeq" id="WP_168376678.1">
    <property type="nucleotide sequence ID" value="NZ_JAAXMD010000624.1"/>
</dbReference>
<keyword evidence="3" id="KW-1185">Reference proteome</keyword>
<comment type="caution">
    <text evidence="2">The sequence shown here is derived from an EMBL/GenBank/DDBJ whole genome shotgun (WGS) entry which is preliminary data.</text>
</comment>
<dbReference type="EMBL" id="JAAXMD010000624">
    <property type="protein sequence ID" value="NKQ29139.1"/>
    <property type="molecule type" value="Genomic_DNA"/>
</dbReference>
<evidence type="ECO:0000313" key="3">
    <source>
        <dbReference type="Proteomes" id="UP000744032"/>
    </source>
</evidence>
<accession>A0ABX1IU32</accession>
<evidence type="ECO:0000256" key="1">
    <source>
        <dbReference type="SAM" id="MobiDB-lite"/>
    </source>
</evidence>
<reference evidence="2 3" key="1">
    <citation type="submission" date="2020-04" db="EMBL/GenBank/DDBJ databases">
        <title>Genome sequence of Streptomyces galbus strain I339.</title>
        <authorList>
            <person name="Silva E.A.N."/>
            <person name="Merces M."/>
            <person name="Castelo Branco A.P.O.T."/>
            <person name="Vasconcelos P.C."/>
            <person name="Costa N.P."/>
            <person name="Marinho G.C.S."/>
            <person name="Oliveira C.J.B."/>
            <person name="Araujo D."/>
            <person name="Rodrigues Junior V.S."/>
            <person name="Almeida R."/>
            <person name="Silva Filho U.R."/>
            <person name="Andrade A.S.A."/>
            <person name="Cibulski S.P."/>
        </authorList>
    </citation>
    <scope>NUCLEOTIDE SEQUENCE [LARGE SCALE GENOMIC DNA]</scope>
    <source>
        <strain evidence="2 3">I339</strain>
    </source>
</reference>
<protein>
    <recommendedName>
        <fullName evidence="4">GNAT family N-acetyltransferase</fullName>
    </recommendedName>
</protein>
<feature type="region of interest" description="Disordered" evidence="1">
    <location>
        <begin position="107"/>
        <end position="132"/>
    </location>
</feature>
<evidence type="ECO:0000313" key="2">
    <source>
        <dbReference type="EMBL" id="NKQ29139.1"/>
    </source>
</evidence>
<gene>
    <name evidence="2" type="ORF">HF200_33695</name>
</gene>
<name>A0ABX1IU32_STRGB</name>
<organism evidence="2 3">
    <name type="scientific">Streptomyces galbus</name>
    <dbReference type="NCBI Taxonomy" id="33898"/>
    <lineage>
        <taxon>Bacteria</taxon>
        <taxon>Bacillati</taxon>
        <taxon>Actinomycetota</taxon>
        <taxon>Actinomycetes</taxon>
        <taxon>Kitasatosporales</taxon>
        <taxon>Streptomycetaceae</taxon>
        <taxon>Streptomyces</taxon>
    </lineage>
</organism>
<dbReference type="Proteomes" id="UP000744032">
    <property type="component" value="Unassembled WGS sequence"/>
</dbReference>
<proteinExistence type="predicted"/>
<sequence length="132" mass="13513">MSSERPVNPRFAEDLPFREVDAPPAYGRQTGGPVAYLAVADTAGTVIGYVWANDADDAAGWVVPPGLPPRAVNAGASWLRALRSGKARGLAPTALLAELAQGANDNKLSHAVPGSRTEAPSLAALEEQAAGG</sequence>
<evidence type="ECO:0008006" key="4">
    <source>
        <dbReference type="Google" id="ProtNLM"/>
    </source>
</evidence>